<evidence type="ECO:0000313" key="2">
    <source>
        <dbReference type="EMBL" id="GGA93209.1"/>
    </source>
</evidence>
<reference evidence="2" key="1">
    <citation type="journal article" date="2014" name="Int. J. Syst. Evol. Microbiol.">
        <title>Complete genome sequence of Corynebacterium casei LMG S-19264T (=DSM 44701T), isolated from a smear-ripened cheese.</title>
        <authorList>
            <consortium name="US DOE Joint Genome Institute (JGI-PGF)"/>
            <person name="Walter F."/>
            <person name="Albersmeier A."/>
            <person name="Kalinowski J."/>
            <person name="Ruckert C."/>
        </authorList>
    </citation>
    <scope>NUCLEOTIDE SEQUENCE</scope>
    <source>
        <strain evidence="2">CGMCC 1.12408</strain>
    </source>
</reference>
<protein>
    <recommendedName>
        <fullName evidence="4">DUF3221 domain-containing protein</fullName>
    </recommendedName>
</protein>
<comment type="caution">
    <text evidence="2">The sequence shown here is derived from an EMBL/GenBank/DDBJ whole genome shotgun (WGS) entry which is preliminary data.</text>
</comment>
<organism evidence="2 3">
    <name type="scientific">Ornithinibacillus halotolerans</name>
    <dbReference type="NCBI Taxonomy" id="1274357"/>
    <lineage>
        <taxon>Bacteria</taxon>
        <taxon>Bacillati</taxon>
        <taxon>Bacillota</taxon>
        <taxon>Bacilli</taxon>
        <taxon>Bacillales</taxon>
        <taxon>Bacillaceae</taxon>
        <taxon>Ornithinibacillus</taxon>
    </lineage>
</organism>
<evidence type="ECO:0000313" key="3">
    <source>
        <dbReference type="Proteomes" id="UP000613512"/>
    </source>
</evidence>
<name>A0A916SE83_9BACI</name>
<proteinExistence type="predicted"/>
<dbReference type="AlphaFoldDB" id="A0A916SE83"/>
<dbReference type="PROSITE" id="PS51257">
    <property type="entry name" value="PROKAR_LIPOPROTEIN"/>
    <property type="match status" value="1"/>
</dbReference>
<keyword evidence="3" id="KW-1185">Reference proteome</keyword>
<dbReference type="Proteomes" id="UP000613512">
    <property type="component" value="Unassembled WGS sequence"/>
</dbReference>
<accession>A0A916SE83</accession>
<reference evidence="2" key="2">
    <citation type="submission" date="2020-09" db="EMBL/GenBank/DDBJ databases">
        <authorList>
            <person name="Sun Q."/>
            <person name="Zhou Y."/>
        </authorList>
    </citation>
    <scope>NUCLEOTIDE SEQUENCE</scope>
    <source>
        <strain evidence="2">CGMCC 1.12408</strain>
    </source>
</reference>
<evidence type="ECO:0000256" key="1">
    <source>
        <dbReference type="SAM" id="SignalP"/>
    </source>
</evidence>
<sequence>MKRRIFLLLFLLVLISCSSKVETFTGVLLEVDENLLVVSCTDVIKGSYGDAWAYDCPVNLTNTTIILNENEEEIEINELKKHIEYYTKVEVTLVSKTDIVENINEITAKIIKIID</sequence>
<evidence type="ECO:0008006" key="4">
    <source>
        <dbReference type="Google" id="ProtNLM"/>
    </source>
</evidence>
<dbReference type="EMBL" id="BMEY01000038">
    <property type="protein sequence ID" value="GGA93209.1"/>
    <property type="molecule type" value="Genomic_DNA"/>
</dbReference>
<keyword evidence="1" id="KW-0732">Signal</keyword>
<feature type="chain" id="PRO_5037288471" description="DUF3221 domain-containing protein" evidence="1">
    <location>
        <begin position="22"/>
        <end position="115"/>
    </location>
</feature>
<feature type="signal peptide" evidence="1">
    <location>
        <begin position="1"/>
        <end position="21"/>
    </location>
</feature>
<gene>
    <name evidence="2" type="ORF">GCM10008025_39480</name>
</gene>
<dbReference type="RefSeq" id="WP_188386403.1">
    <property type="nucleotide sequence ID" value="NZ_BMEY01000038.1"/>
</dbReference>